<evidence type="ECO:0000256" key="1">
    <source>
        <dbReference type="PIRSR" id="PIRSR038925-1"/>
    </source>
</evidence>
<dbReference type="PANTHER" id="PTHR13504">
    <property type="entry name" value="FIDO DOMAIN-CONTAINING PROTEIN DDB_G0283145"/>
    <property type="match status" value="1"/>
</dbReference>
<evidence type="ECO:0000313" key="5">
    <source>
        <dbReference type="EMBL" id="OGL66794.1"/>
    </source>
</evidence>
<dbReference type="Proteomes" id="UP000177885">
    <property type="component" value="Unassembled WGS sequence"/>
</dbReference>
<evidence type="ECO:0000259" key="4">
    <source>
        <dbReference type="PROSITE" id="PS51459"/>
    </source>
</evidence>
<reference evidence="5 6" key="1">
    <citation type="journal article" date="2016" name="Nat. Commun.">
        <title>Thousands of microbial genomes shed light on interconnected biogeochemical processes in an aquifer system.</title>
        <authorList>
            <person name="Anantharaman K."/>
            <person name="Brown C.T."/>
            <person name="Hug L.A."/>
            <person name="Sharon I."/>
            <person name="Castelle C.J."/>
            <person name="Probst A.J."/>
            <person name="Thomas B.C."/>
            <person name="Singh A."/>
            <person name="Wilkins M.J."/>
            <person name="Karaoz U."/>
            <person name="Brodie E.L."/>
            <person name="Williams K.H."/>
            <person name="Hubbard S.S."/>
            <person name="Banfield J.F."/>
        </authorList>
    </citation>
    <scope>NUCLEOTIDE SEQUENCE [LARGE SCALE GENOMIC DNA]</scope>
</reference>
<feature type="binding site" evidence="1">
    <location>
        <begin position="216"/>
        <end position="222"/>
    </location>
    <ligand>
        <name>ATP</name>
        <dbReference type="ChEBI" id="CHEBI:30616"/>
    </ligand>
</feature>
<dbReference type="Gene3D" id="1.10.3290.10">
    <property type="entry name" value="Fido-like domain"/>
    <property type="match status" value="1"/>
</dbReference>
<organism evidence="5 6">
    <name type="scientific">Candidatus Uhrbacteria bacterium RIFCSPHIGHO2_01_FULL_63_20</name>
    <dbReference type="NCBI Taxonomy" id="1802385"/>
    <lineage>
        <taxon>Bacteria</taxon>
        <taxon>Candidatus Uhriibacteriota</taxon>
    </lineage>
</organism>
<feature type="active site" evidence="2">
    <location>
        <position position="211"/>
    </location>
</feature>
<feature type="binding site" evidence="1">
    <location>
        <position position="253"/>
    </location>
    <ligand>
        <name>ATP</name>
        <dbReference type="ChEBI" id="CHEBI:30616"/>
    </ligand>
</feature>
<feature type="binding site" evidence="1">
    <location>
        <position position="211"/>
    </location>
    <ligand>
        <name>ATP</name>
        <dbReference type="ChEBI" id="CHEBI:30616"/>
    </ligand>
</feature>
<dbReference type="PIRSF" id="PIRSF038925">
    <property type="entry name" value="AMP-prot_trans"/>
    <property type="match status" value="1"/>
</dbReference>
<dbReference type="GO" id="GO:0005524">
    <property type="term" value="F:ATP binding"/>
    <property type="evidence" value="ECO:0007669"/>
    <property type="project" value="UniProtKB-KW"/>
</dbReference>
<feature type="binding site" evidence="3">
    <location>
        <begin position="215"/>
        <end position="222"/>
    </location>
    <ligand>
        <name>ATP</name>
        <dbReference type="ChEBI" id="CHEBI:30616"/>
    </ligand>
</feature>
<dbReference type="InterPro" id="IPR040198">
    <property type="entry name" value="Fido_containing"/>
</dbReference>
<dbReference type="InterPro" id="IPR036597">
    <property type="entry name" value="Fido-like_dom_sf"/>
</dbReference>
<feature type="binding site" evidence="1">
    <location>
        <position position="79"/>
    </location>
    <ligand>
        <name>ATP</name>
        <dbReference type="ChEBI" id="CHEBI:30616"/>
    </ligand>
</feature>
<name>A0A1F7TML4_9BACT</name>
<dbReference type="SUPFAM" id="SSF140931">
    <property type="entry name" value="Fic-like"/>
    <property type="match status" value="1"/>
</dbReference>
<dbReference type="InterPro" id="IPR025758">
    <property type="entry name" value="Fic/DOC_N"/>
</dbReference>
<dbReference type="AlphaFoldDB" id="A0A1F7TML4"/>
<proteinExistence type="predicted"/>
<evidence type="ECO:0000313" key="6">
    <source>
        <dbReference type="Proteomes" id="UP000177885"/>
    </source>
</evidence>
<feature type="domain" description="Fido" evidence="4">
    <location>
        <begin position="125"/>
        <end position="275"/>
    </location>
</feature>
<feature type="binding site" evidence="3">
    <location>
        <position position="262"/>
    </location>
    <ligand>
        <name>ATP</name>
        <dbReference type="ChEBI" id="CHEBI:30616"/>
    </ligand>
</feature>
<keyword evidence="1" id="KW-0067">ATP-binding</keyword>
<accession>A0A1F7TML4</accession>
<dbReference type="Pfam" id="PF02661">
    <property type="entry name" value="Fic"/>
    <property type="match status" value="1"/>
</dbReference>
<dbReference type="STRING" id="1802385.A2856_03465"/>
<comment type="caution">
    <text evidence="5">The sequence shown here is derived from an EMBL/GenBank/DDBJ whole genome shotgun (WGS) entry which is preliminary data.</text>
</comment>
<gene>
    <name evidence="5" type="ORF">A2856_03465</name>
</gene>
<dbReference type="PROSITE" id="PS51459">
    <property type="entry name" value="FIDO"/>
    <property type="match status" value="1"/>
</dbReference>
<dbReference type="PANTHER" id="PTHR13504:SF38">
    <property type="entry name" value="FIDO DOMAIN-CONTAINING PROTEIN"/>
    <property type="match status" value="1"/>
</dbReference>
<keyword evidence="1" id="KW-0547">Nucleotide-binding</keyword>
<dbReference type="InterPro" id="IPR026287">
    <property type="entry name" value="SoFic-like"/>
</dbReference>
<evidence type="ECO:0000256" key="3">
    <source>
        <dbReference type="PIRSR" id="PIRSR640198-2"/>
    </source>
</evidence>
<sequence>MDTVNLGKFVSQPMGHKAFVPAKFPPTEPMAFTPLTAQLDAKATLAVGKLDGITQLLPDLDFFIFMYVRKEAALSSEIEGTRATMSDSIRAEIEMTKDIPEDVDRILHYIKAMNYGLKRLESFPLSLRLIREVHKTLLEGTGDAPGKTPGEFRRSQNWIGGASLQTARFVPPPVSEMDRALGDLEKFMHGKAGMSPLIKTALLHAQFETIHPFLDGNGRAGRLLVTFYLCQQGILERPTLYLSEFFKRNRELYFDLLEGYHNRSEVVPWVNFFLEGVADVAGKAVETSRKINDLREKDMARIHALGGRRTKTGMAALRNLYKLPIVNVGKVEEWTGLSRQGANTLVAELVNIGILEQRDRKTKYGRDFEYKDYLQLFTKE</sequence>
<dbReference type="InterPro" id="IPR003812">
    <property type="entry name" value="Fido"/>
</dbReference>
<evidence type="ECO:0000256" key="2">
    <source>
        <dbReference type="PIRSR" id="PIRSR640198-1"/>
    </source>
</evidence>
<dbReference type="Pfam" id="PF13784">
    <property type="entry name" value="Fic_N"/>
    <property type="match status" value="1"/>
</dbReference>
<dbReference type="EMBL" id="MGDT01000006">
    <property type="protein sequence ID" value="OGL66794.1"/>
    <property type="molecule type" value="Genomic_DNA"/>
</dbReference>
<protein>
    <recommendedName>
        <fullName evidence="4">Fido domain-containing protein</fullName>
    </recommendedName>
</protein>